<sequence>MISRNSIIGLITLVAVGAVLAVDYRQSHKIRTLINRHDLETMQRLDEMQSANLKILADMEEEQAQRLAKLDDALAAIPETIHKAIQDTTRSTFKLWSFKQPAANLSPSQRIAHAGGIYNGRTYTNSLEALEKNKEHFSLFEMDLVFTADGHLVCAHDWDNYARILWGLELDTVPTLEQFRQIVANNKAFTNCTLDQLVDWLHKNPQARIITDTKEINSAALDHIAHNYPDDKNRFIPQIYNMDYYDQVRALGFEDVILTVYQWGGADDAIVEAARGKKLFAVTVPDFRAPYLAMKFRQSGHKVYAHTVNTAETLHLLRYFGVDEVYTDSLIPGKQ</sequence>
<dbReference type="InterPro" id="IPR030395">
    <property type="entry name" value="GP_PDE_dom"/>
</dbReference>
<dbReference type="SUPFAM" id="SSF51695">
    <property type="entry name" value="PLC-like phosphodiesterases"/>
    <property type="match status" value="1"/>
</dbReference>
<dbReference type="Pfam" id="PF03009">
    <property type="entry name" value="GDPD"/>
    <property type="match status" value="1"/>
</dbReference>
<dbReference type="RefSeq" id="WP_374833676.1">
    <property type="nucleotide sequence ID" value="NZ_JBHEEZ010000029.1"/>
</dbReference>
<dbReference type="Proteomes" id="UP001596042">
    <property type="component" value="Unassembled WGS sequence"/>
</dbReference>
<reference evidence="3" key="1">
    <citation type="journal article" date="2019" name="Int. J. Syst. Evol. Microbiol.">
        <title>The Global Catalogue of Microorganisms (GCM) 10K type strain sequencing project: providing services to taxonomists for standard genome sequencing and annotation.</title>
        <authorList>
            <consortium name="The Broad Institute Genomics Platform"/>
            <consortium name="The Broad Institute Genome Sequencing Center for Infectious Disease"/>
            <person name="Wu L."/>
            <person name="Ma J."/>
        </authorList>
    </citation>
    <scope>NUCLEOTIDE SEQUENCE [LARGE SCALE GENOMIC DNA]</scope>
    <source>
        <strain evidence="3">CGMCC 1.15731</strain>
    </source>
</reference>
<comment type="caution">
    <text evidence="2">The sequence shown here is derived from an EMBL/GenBank/DDBJ whole genome shotgun (WGS) entry which is preliminary data.</text>
</comment>
<dbReference type="InterPro" id="IPR017946">
    <property type="entry name" value="PLC-like_Pdiesterase_TIM-brl"/>
</dbReference>
<proteinExistence type="predicted"/>
<dbReference type="PANTHER" id="PTHR46211:SF14">
    <property type="entry name" value="GLYCEROPHOSPHODIESTER PHOSPHODIESTERASE"/>
    <property type="match status" value="1"/>
</dbReference>
<evidence type="ECO:0000259" key="1">
    <source>
        <dbReference type="Pfam" id="PF03009"/>
    </source>
</evidence>
<dbReference type="EMBL" id="JBHSEL010000116">
    <property type="protein sequence ID" value="MFC4625892.1"/>
    <property type="molecule type" value="Genomic_DNA"/>
</dbReference>
<feature type="domain" description="GP-PDE" evidence="1">
    <location>
        <begin position="124"/>
        <end position="329"/>
    </location>
</feature>
<dbReference type="Gene3D" id="3.20.20.190">
    <property type="entry name" value="Phosphatidylinositol (PI) phosphodiesterase"/>
    <property type="match status" value="1"/>
</dbReference>
<gene>
    <name evidence="2" type="ORF">ACFO1V_11840</name>
</gene>
<name>A0ABV9H6E9_9HYPH</name>
<dbReference type="PANTHER" id="PTHR46211">
    <property type="entry name" value="GLYCEROPHOSPHORYL DIESTER PHOSPHODIESTERASE"/>
    <property type="match status" value="1"/>
</dbReference>
<evidence type="ECO:0000313" key="3">
    <source>
        <dbReference type="Proteomes" id="UP001596042"/>
    </source>
</evidence>
<keyword evidence="3" id="KW-1185">Reference proteome</keyword>
<organism evidence="2 3">
    <name type="scientific">Daeguia caeni</name>
    <dbReference type="NCBI Taxonomy" id="439612"/>
    <lineage>
        <taxon>Bacteria</taxon>
        <taxon>Pseudomonadati</taxon>
        <taxon>Pseudomonadota</taxon>
        <taxon>Alphaproteobacteria</taxon>
        <taxon>Hyphomicrobiales</taxon>
        <taxon>Brucellaceae</taxon>
        <taxon>Daeguia</taxon>
    </lineage>
</organism>
<accession>A0ABV9H6E9</accession>
<evidence type="ECO:0000313" key="2">
    <source>
        <dbReference type="EMBL" id="MFC4625892.1"/>
    </source>
</evidence>
<protein>
    <submittedName>
        <fullName evidence="2">Glycerophosphodiester phosphodiesterase family protein</fullName>
    </submittedName>
</protein>